<accession>A0A160VIZ7</accession>
<dbReference type="AlphaFoldDB" id="A0A160VIZ7"/>
<proteinExistence type="predicted"/>
<evidence type="ECO:0000256" key="1">
    <source>
        <dbReference type="SAM" id="MobiDB-lite"/>
    </source>
</evidence>
<gene>
    <name evidence="2" type="ORF">MGWOODY_Mmi1356</name>
</gene>
<evidence type="ECO:0000313" key="2">
    <source>
        <dbReference type="EMBL" id="CUV10229.1"/>
    </source>
</evidence>
<name>A0A160VIZ7_9ZZZZ</name>
<sequence>MSSQSLSHQSDQTSTTVLNNRHDVDPFRPSYFLKHGIYG</sequence>
<organism evidence="2">
    <name type="scientific">hydrothermal vent metagenome</name>
    <dbReference type="NCBI Taxonomy" id="652676"/>
    <lineage>
        <taxon>unclassified sequences</taxon>
        <taxon>metagenomes</taxon>
        <taxon>ecological metagenomes</taxon>
    </lineage>
</organism>
<reference evidence="2" key="1">
    <citation type="submission" date="2015-10" db="EMBL/GenBank/DDBJ databases">
        <authorList>
            <person name="Gilbert D.G."/>
        </authorList>
    </citation>
    <scope>NUCLEOTIDE SEQUENCE</scope>
</reference>
<protein>
    <submittedName>
        <fullName evidence="2">Uncharacterized protein</fullName>
    </submittedName>
</protein>
<feature type="region of interest" description="Disordered" evidence="1">
    <location>
        <begin position="1"/>
        <end position="24"/>
    </location>
</feature>
<dbReference type="EMBL" id="FAXC01000377">
    <property type="protein sequence ID" value="CUV10229.1"/>
    <property type="molecule type" value="Genomic_DNA"/>
</dbReference>
<feature type="compositionally biased region" description="Polar residues" evidence="1">
    <location>
        <begin position="1"/>
        <end position="19"/>
    </location>
</feature>